<name>A0ABY5KAD7_9CELL</name>
<dbReference type="EMBL" id="CP101989">
    <property type="protein sequence ID" value="UUI65393.1"/>
    <property type="molecule type" value="Genomic_DNA"/>
</dbReference>
<protein>
    <submittedName>
        <fullName evidence="2">Alkaline shock response membrane anchor protein AmaP</fullName>
    </submittedName>
</protein>
<keyword evidence="3" id="KW-1185">Reference proteome</keyword>
<reference evidence="2 3" key="1">
    <citation type="submission" date="2022-07" db="EMBL/GenBank/DDBJ databases">
        <title>Novel species in genus cellulomonas.</title>
        <authorList>
            <person name="Ye L."/>
        </authorList>
    </citation>
    <scope>NUCLEOTIDE SEQUENCE [LARGE SCALE GENOMIC DNA]</scope>
    <source>
        <strain evidence="3">zg-Y908</strain>
    </source>
</reference>
<evidence type="ECO:0000256" key="1">
    <source>
        <dbReference type="SAM" id="Phobius"/>
    </source>
</evidence>
<keyword evidence="1" id="KW-0472">Membrane</keyword>
<sequence length="189" mass="19804">MRATNRVVAFVVGLALLVVGVAAVLWWTGVLGDVWAQTPTALDPGRVSEVTDATWFGWAATVSGVVLGLLALWWLLAHLGTPRVGTLTLAGSDASGQLTIDVGALAGHVADEARRLPGVVGARSTVDLDRGRYVLVSTLQVDPEADLPALADDVAALVARARDVVGIRRLAARTHLAVRRRARGGPRVV</sequence>
<feature type="transmembrane region" description="Helical" evidence="1">
    <location>
        <begin position="7"/>
        <end position="27"/>
    </location>
</feature>
<keyword evidence="1" id="KW-1133">Transmembrane helix</keyword>
<evidence type="ECO:0000313" key="2">
    <source>
        <dbReference type="EMBL" id="UUI65393.1"/>
    </source>
</evidence>
<accession>A0ABY5KAD7</accession>
<dbReference type="Proteomes" id="UP001317322">
    <property type="component" value="Chromosome"/>
</dbReference>
<proteinExistence type="predicted"/>
<keyword evidence="1" id="KW-0812">Transmembrane</keyword>
<organism evidence="2 3">
    <name type="scientific">Cellulomonas wangsupingiae</name>
    <dbReference type="NCBI Taxonomy" id="2968085"/>
    <lineage>
        <taxon>Bacteria</taxon>
        <taxon>Bacillati</taxon>
        <taxon>Actinomycetota</taxon>
        <taxon>Actinomycetes</taxon>
        <taxon>Micrococcales</taxon>
        <taxon>Cellulomonadaceae</taxon>
        <taxon>Cellulomonas</taxon>
    </lineage>
</organism>
<gene>
    <name evidence="2" type="primary">amaP</name>
    <name evidence="2" type="ORF">NP075_01230</name>
</gene>
<feature type="transmembrane region" description="Helical" evidence="1">
    <location>
        <begin position="55"/>
        <end position="76"/>
    </location>
</feature>
<dbReference type="RefSeq" id="WP_227564677.1">
    <property type="nucleotide sequence ID" value="NZ_CP101989.1"/>
</dbReference>
<dbReference type="NCBIfam" id="NF033218">
    <property type="entry name" value="anchor_AmaP"/>
    <property type="match status" value="1"/>
</dbReference>
<evidence type="ECO:0000313" key="3">
    <source>
        <dbReference type="Proteomes" id="UP001317322"/>
    </source>
</evidence>